<organism evidence="2 3">
    <name type="scientific">Cladophialophora chaetospira</name>
    <dbReference type="NCBI Taxonomy" id="386627"/>
    <lineage>
        <taxon>Eukaryota</taxon>
        <taxon>Fungi</taxon>
        <taxon>Dikarya</taxon>
        <taxon>Ascomycota</taxon>
        <taxon>Pezizomycotina</taxon>
        <taxon>Eurotiomycetes</taxon>
        <taxon>Chaetothyriomycetidae</taxon>
        <taxon>Chaetothyriales</taxon>
        <taxon>Herpotrichiellaceae</taxon>
        <taxon>Cladophialophora</taxon>
    </lineage>
</organism>
<comment type="caution">
    <text evidence="2">The sequence shown here is derived from an EMBL/GenBank/DDBJ whole genome shotgun (WGS) entry which is preliminary data.</text>
</comment>
<keyword evidence="3" id="KW-1185">Reference proteome</keyword>
<name>A0AA38WXP5_9EURO</name>
<feature type="transmembrane region" description="Helical" evidence="1">
    <location>
        <begin position="114"/>
        <end position="134"/>
    </location>
</feature>
<gene>
    <name evidence="2" type="ORF">H2200_012322</name>
</gene>
<keyword evidence="1" id="KW-0812">Transmembrane</keyword>
<dbReference type="Proteomes" id="UP001172673">
    <property type="component" value="Unassembled WGS sequence"/>
</dbReference>
<sequence>MADTLNPVGNVYEGIWIDWSKGSTLGLTWTPSPVGSMVFTNTLALFVTLCGAHLWTIVRYIFHQLGASNHAGPTNQHLIEQQRIFRDASHALTTARLILKLAWSSRRSLGKRSFLHSYSIGLVAVIYAACFMAVEIFSNYVINAGSVNGASPVLWRTGPCGTMNETYLEVVQNGDFSSKENFGLFVEYSGKGAHDIELSFEYAQECYQGGNITSYMSCNTLKAARLDWSVNYGLCPFTPQICHNESEAVVLDSGYIDSHDDLGINSKPKDRLKYRRLTTCALLNDTGRKVSGATSTGENSGPGLNTSYAFYGPSICRSTNWTYSYSNLASVGDNFSTEAIIPYRVGAEQVWAPSVPQWNVDDFVPVPELTPENADLVLLFLSFTGSYLEEVDDLWFSAHRIFAG</sequence>
<dbReference type="AlphaFoldDB" id="A0AA38WXP5"/>
<keyword evidence="1" id="KW-0472">Membrane</keyword>
<evidence type="ECO:0000313" key="2">
    <source>
        <dbReference type="EMBL" id="KAJ9603027.1"/>
    </source>
</evidence>
<feature type="transmembrane region" description="Helical" evidence="1">
    <location>
        <begin position="43"/>
        <end position="62"/>
    </location>
</feature>
<dbReference type="EMBL" id="JAPDRK010000023">
    <property type="protein sequence ID" value="KAJ9603027.1"/>
    <property type="molecule type" value="Genomic_DNA"/>
</dbReference>
<reference evidence="2" key="1">
    <citation type="submission" date="2022-10" db="EMBL/GenBank/DDBJ databases">
        <title>Culturing micro-colonial fungi from biological soil crusts in the Mojave desert and describing Neophaeococcomyces mojavensis, and introducing the new genera and species Taxawa tesnikishii.</title>
        <authorList>
            <person name="Kurbessoian T."/>
            <person name="Stajich J.E."/>
        </authorList>
    </citation>
    <scope>NUCLEOTIDE SEQUENCE</scope>
    <source>
        <strain evidence="2">TK_41</strain>
    </source>
</reference>
<protein>
    <submittedName>
        <fullName evidence="2">Uncharacterized protein</fullName>
    </submittedName>
</protein>
<proteinExistence type="predicted"/>
<evidence type="ECO:0000313" key="3">
    <source>
        <dbReference type="Proteomes" id="UP001172673"/>
    </source>
</evidence>
<accession>A0AA38WXP5</accession>
<keyword evidence="1" id="KW-1133">Transmembrane helix</keyword>
<evidence type="ECO:0000256" key="1">
    <source>
        <dbReference type="SAM" id="Phobius"/>
    </source>
</evidence>